<sequence>MELARRDGGYKAPKICDVLRDAYSPDQRFQLLVEDLEPVHDIYWQLSRRPSEVQYLRTKSEVSLEMVLQTAATPSTIERRRLALVLAHDGLDLKRPYLSAATHVVPSGAEPPYRDMHHHGNPGILRLGILLLEVHCWRPIESYYRQDVDSLNGRETPLTELSVARRVLSSESMSQNCLPTYTNALDACLHPPWTASGSKISLNNAETQKGIYEDVVLALKSEVDVVDACLGK</sequence>
<dbReference type="EnsemblFungi" id="EJT75421">
    <property type="protein sequence ID" value="EJT75421"/>
    <property type="gene ID" value="GGTG_05356"/>
</dbReference>
<reference evidence="3" key="4">
    <citation type="journal article" date="2015" name="G3 (Bethesda)">
        <title>Genome sequences of three phytopathogenic species of the Magnaporthaceae family of fungi.</title>
        <authorList>
            <person name="Okagaki L.H."/>
            <person name="Nunes C.C."/>
            <person name="Sailsbery J."/>
            <person name="Clay B."/>
            <person name="Brown D."/>
            <person name="John T."/>
            <person name="Oh Y."/>
            <person name="Young N."/>
            <person name="Fitzgerald M."/>
            <person name="Haas B.J."/>
            <person name="Zeng Q."/>
            <person name="Young S."/>
            <person name="Adiconis X."/>
            <person name="Fan L."/>
            <person name="Levin J.Z."/>
            <person name="Mitchell T.K."/>
            <person name="Okubara P.A."/>
            <person name="Farman M.L."/>
            <person name="Kohn L.M."/>
            <person name="Birren B."/>
            <person name="Ma L.-J."/>
            <person name="Dean R.A."/>
        </authorList>
    </citation>
    <scope>NUCLEOTIDE SEQUENCE</scope>
    <source>
        <strain evidence="3">R3-111a-1</strain>
    </source>
</reference>
<evidence type="ECO:0000313" key="2">
    <source>
        <dbReference type="EMBL" id="EJT75421.1"/>
    </source>
</evidence>
<keyword evidence="4" id="KW-1185">Reference proteome</keyword>
<dbReference type="EMBL" id="GL385397">
    <property type="protein sequence ID" value="EJT75421.1"/>
    <property type="molecule type" value="Genomic_DNA"/>
</dbReference>
<accession>J3NVP3</accession>
<reference evidence="3" key="5">
    <citation type="submission" date="2018-04" db="UniProtKB">
        <authorList>
            <consortium name="EnsemblFungi"/>
        </authorList>
    </citation>
    <scope>IDENTIFICATION</scope>
    <source>
        <strain evidence="3">R3-111a-1</strain>
    </source>
</reference>
<dbReference type="InterPro" id="IPR056002">
    <property type="entry name" value="DUF7580"/>
</dbReference>
<proteinExistence type="predicted"/>
<dbReference type="PANTHER" id="PTHR35186:SF4">
    <property type="entry name" value="PRION-INHIBITION AND PROPAGATION HELO DOMAIN-CONTAINING PROTEIN"/>
    <property type="match status" value="1"/>
</dbReference>
<dbReference type="Proteomes" id="UP000006039">
    <property type="component" value="Unassembled WGS sequence"/>
</dbReference>
<name>J3NVP3_GAET3</name>
<dbReference type="OrthoDB" id="3565018at2759"/>
<feature type="domain" description="DUF7580" evidence="1">
    <location>
        <begin position="92"/>
        <end position="224"/>
    </location>
</feature>
<gene>
    <name evidence="3" type="primary">20345814</name>
    <name evidence="2" type="ORF">GGTG_05356</name>
</gene>
<evidence type="ECO:0000313" key="4">
    <source>
        <dbReference type="Proteomes" id="UP000006039"/>
    </source>
</evidence>
<organism evidence="2">
    <name type="scientific">Gaeumannomyces tritici (strain R3-111a-1)</name>
    <name type="common">Wheat and barley take-all root rot fungus</name>
    <name type="synonym">Gaeumannomyces graminis var. tritici</name>
    <dbReference type="NCBI Taxonomy" id="644352"/>
    <lineage>
        <taxon>Eukaryota</taxon>
        <taxon>Fungi</taxon>
        <taxon>Dikarya</taxon>
        <taxon>Ascomycota</taxon>
        <taxon>Pezizomycotina</taxon>
        <taxon>Sordariomycetes</taxon>
        <taxon>Sordariomycetidae</taxon>
        <taxon>Magnaporthales</taxon>
        <taxon>Magnaporthaceae</taxon>
        <taxon>Gaeumannomyces</taxon>
    </lineage>
</organism>
<reference evidence="4" key="1">
    <citation type="submission" date="2010-07" db="EMBL/GenBank/DDBJ databases">
        <title>The genome sequence of Gaeumannomyces graminis var. tritici strain R3-111a-1.</title>
        <authorList>
            <consortium name="The Broad Institute Genome Sequencing Platform"/>
            <person name="Ma L.-J."/>
            <person name="Dead R."/>
            <person name="Young S."/>
            <person name="Zeng Q."/>
            <person name="Koehrsen M."/>
            <person name="Alvarado L."/>
            <person name="Berlin A."/>
            <person name="Chapman S.B."/>
            <person name="Chen Z."/>
            <person name="Freedman E."/>
            <person name="Gellesch M."/>
            <person name="Goldberg J."/>
            <person name="Griggs A."/>
            <person name="Gujja S."/>
            <person name="Heilman E.R."/>
            <person name="Heiman D."/>
            <person name="Hepburn T."/>
            <person name="Howarth C."/>
            <person name="Jen D."/>
            <person name="Larson L."/>
            <person name="Mehta T."/>
            <person name="Neiman D."/>
            <person name="Pearson M."/>
            <person name="Roberts A."/>
            <person name="Saif S."/>
            <person name="Shea T."/>
            <person name="Shenoy N."/>
            <person name="Sisk P."/>
            <person name="Stolte C."/>
            <person name="Sykes S."/>
            <person name="Walk T."/>
            <person name="White J."/>
            <person name="Yandava C."/>
            <person name="Haas B."/>
            <person name="Nusbaum C."/>
            <person name="Birren B."/>
        </authorList>
    </citation>
    <scope>NUCLEOTIDE SEQUENCE [LARGE SCALE GENOMIC DNA]</scope>
    <source>
        <strain evidence="4">R3-111a-1</strain>
    </source>
</reference>
<evidence type="ECO:0000313" key="3">
    <source>
        <dbReference type="EnsemblFungi" id="EJT75421"/>
    </source>
</evidence>
<dbReference type="Pfam" id="PF24476">
    <property type="entry name" value="DUF7580"/>
    <property type="match status" value="1"/>
</dbReference>
<dbReference type="HOGENOM" id="CLU_1194945_0_0_1"/>
<dbReference type="STRING" id="644352.J3NVP3"/>
<dbReference type="GeneID" id="20345814"/>
<dbReference type="AlphaFoldDB" id="J3NVP3"/>
<dbReference type="RefSeq" id="XP_009221421.1">
    <property type="nucleotide sequence ID" value="XM_009223157.1"/>
</dbReference>
<dbReference type="PANTHER" id="PTHR35186">
    <property type="entry name" value="ANK_REP_REGION DOMAIN-CONTAINING PROTEIN"/>
    <property type="match status" value="1"/>
</dbReference>
<reference evidence="2" key="3">
    <citation type="submission" date="2010-09" db="EMBL/GenBank/DDBJ databases">
        <title>Annotation of Gaeumannomyces graminis var. tritici R3-111a-1.</title>
        <authorList>
            <consortium name="The Broad Institute Genome Sequencing Platform"/>
            <person name="Ma L.-J."/>
            <person name="Dead R."/>
            <person name="Young S.K."/>
            <person name="Zeng Q."/>
            <person name="Gargeya S."/>
            <person name="Fitzgerald M."/>
            <person name="Haas B."/>
            <person name="Abouelleil A."/>
            <person name="Alvarado L."/>
            <person name="Arachchi H.M."/>
            <person name="Berlin A."/>
            <person name="Brown A."/>
            <person name="Chapman S.B."/>
            <person name="Chen Z."/>
            <person name="Dunbar C."/>
            <person name="Freedman E."/>
            <person name="Gearin G."/>
            <person name="Gellesch M."/>
            <person name="Goldberg J."/>
            <person name="Griggs A."/>
            <person name="Gujja S."/>
            <person name="Heiman D."/>
            <person name="Howarth C."/>
            <person name="Larson L."/>
            <person name="Lui A."/>
            <person name="MacDonald P.J.P."/>
            <person name="Mehta T."/>
            <person name="Montmayeur A."/>
            <person name="Murphy C."/>
            <person name="Neiman D."/>
            <person name="Pearson M."/>
            <person name="Priest M."/>
            <person name="Roberts A."/>
            <person name="Saif S."/>
            <person name="Shea T."/>
            <person name="Shenoy N."/>
            <person name="Sisk P."/>
            <person name="Stolte C."/>
            <person name="Sykes S."/>
            <person name="Yandava C."/>
            <person name="Wortman J."/>
            <person name="Nusbaum C."/>
            <person name="Birren B."/>
        </authorList>
    </citation>
    <scope>NUCLEOTIDE SEQUENCE</scope>
    <source>
        <strain evidence="2">R3-111a-1</strain>
    </source>
</reference>
<dbReference type="VEuPathDB" id="FungiDB:GGTG_05356"/>
<evidence type="ECO:0000259" key="1">
    <source>
        <dbReference type="Pfam" id="PF24476"/>
    </source>
</evidence>
<protein>
    <recommendedName>
        <fullName evidence="1">DUF7580 domain-containing protein</fullName>
    </recommendedName>
</protein>
<reference evidence="2" key="2">
    <citation type="submission" date="2010-07" db="EMBL/GenBank/DDBJ databases">
        <authorList>
            <consortium name="The Broad Institute Genome Sequencing Platform"/>
            <consortium name="Broad Institute Genome Sequencing Center for Infectious Disease"/>
            <person name="Ma L.-J."/>
            <person name="Dead R."/>
            <person name="Young S."/>
            <person name="Zeng Q."/>
            <person name="Koehrsen M."/>
            <person name="Alvarado L."/>
            <person name="Berlin A."/>
            <person name="Chapman S.B."/>
            <person name="Chen Z."/>
            <person name="Freedman E."/>
            <person name="Gellesch M."/>
            <person name="Goldberg J."/>
            <person name="Griggs A."/>
            <person name="Gujja S."/>
            <person name="Heilman E.R."/>
            <person name="Heiman D."/>
            <person name="Hepburn T."/>
            <person name="Howarth C."/>
            <person name="Jen D."/>
            <person name="Larson L."/>
            <person name="Mehta T."/>
            <person name="Neiman D."/>
            <person name="Pearson M."/>
            <person name="Roberts A."/>
            <person name="Saif S."/>
            <person name="Shea T."/>
            <person name="Shenoy N."/>
            <person name="Sisk P."/>
            <person name="Stolte C."/>
            <person name="Sykes S."/>
            <person name="Walk T."/>
            <person name="White J."/>
            <person name="Yandava C."/>
            <person name="Haas B."/>
            <person name="Nusbaum C."/>
            <person name="Birren B."/>
        </authorList>
    </citation>
    <scope>NUCLEOTIDE SEQUENCE</scope>
    <source>
        <strain evidence="2">R3-111a-1</strain>
    </source>
</reference>